<evidence type="ECO:0000256" key="11">
    <source>
        <dbReference type="ARBA" id="ARBA00039759"/>
    </source>
</evidence>
<keyword evidence="4" id="KW-0255">Endonuclease</keyword>
<evidence type="ECO:0000256" key="3">
    <source>
        <dbReference type="ARBA" id="ARBA00022722"/>
    </source>
</evidence>
<comment type="subcellular location">
    <subcellularLocation>
        <location evidence="1">Nucleus</location>
    </subcellularLocation>
</comment>
<dbReference type="WBParaSite" id="PgR052_g006_t12">
    <property type="protein sequence ID" value="PgR052_g006_t12"/>
    <property type="gene ID" value="PgR052_g006"/>
</dbReference>
<accession>A0A915BQ20</accession>
<dbReference type="GO" id="GO:0035312">
    <property type="term" value="F:5'-3' DNA exonuclease activity"/>
    <property type="evidence" value="ECO:0007669"/>
    <property type="project" value="TreeGrafter"/>
</dbReference>
<feature type="region of interest" description="Disordered" evidence="13">
    <location>
        <begin position="471"/>
        <end position="566"/>
    </location>
</feature>
<organism evidence="15 17">
    <name type="scientific">Parascaris univalens</name>
    <name type="common">Nematode worm</name>
    <dbReference type="NCBI Taxonomy" id="6257"/>
    <lineage>
        <taxon>Eukaryota</taxon>
        <taxon>Metazoa</taxon>
        <taxon>Ecdysozoa</taxon>
        <taxon>Nematoda</taxon>
        <taxon>Chromadorea</taxon>
        <taxon>Rhabditida</taxon>
        <taxon>Spirurina</taxon>
        <taxon>Ascaridomorpha</taxon>
        <taxon>Ascaridoidea</taxon>
        <taxon>Ascarididae</taxon>
        <taxon>Parascaris</taxon>
    </lineage>
</organism>
<evidence type="ECO:0000256" key="2">
    <source>
        <dbReference type="ARBA" id="ARBA00010304"/>
    </source>
</evidence>
<dbReference type="GO" id="GO:0005634">
    <property type="term" value="C:nucleus"/>
    <property type="evidence" value="ECO:0007669"/>
    <property type="project" value="UniProtKB-SubCell"/>
</dbReference>
<keyword evidence="9" id="KW-0234">DNA repair</keyword>
<comment type="similarity">
    <text evidence="2">Belongs to the DNA repair metallo-beta-lactamase (DRMBL) family.</text>
</comment>
<feature type="compositionally biased region" description="Basic and acidic residues" evidence="13">
    <location>
        <begin position="543"/>
        <end position="557"/>
    </location>
</feature>
<evidence type="ECO:0000256" key="6">
    <source>
        <dbReference type="ARBA" id="ARBA00022801"/>
    </source>
</evidence>
<dbReference type="InterPro" id="IPR036866">
    <property type="entry name" value="RibonucZ/Hydroxyglut_hydro"/>
</dbReference>
<dbReference type="GO" id="GO:0036297">
    <property type="term" value="P:interstrand cross-link repair"/>
    <property type="evidence" value="ECO:0007669"/>
    <property type="project" value="TreeGrafter"/>
</dbReference>
<evidence type="ECO:0000313" key="16">
    <source>
        <dbReference type="WBParaSite" id="PgR052_g006_t03"/>
    </source>
</evidence>
<name>A0A915BQ20_PARUN</name>
<feature type="compositionally biased region" description="Polar residues" evidence="13">
    <location>
        <begin position="520"/>
        <end position="530"/>
    </location>
</feature>
<dbReference type="PANTHER" id="PTHR23240">
    <property type="entry name" value="DNA CROSS-LINK REPAIR PROTEIN PSO2/SNM1-RELATED"/>
    <property type="match status" value="1"/>
</dbReference>
<dbReference type="Gene3D" id="3.40.50.12650">
    <property type="match status" value="1"/>
</dbReference>
<evidence type="ECO:0000256" key="9">
    <source>
        <dbReference type="ARBA" id="ARBA00023204"/>
    </source>
</evidence>
<evidence type="ECO:0000256" key="4">
    <source>
        <dbReference type="ARBA" id="ARBA00022759"/>
    </source>
</evidence>
<proteinExistence type="inferred from homology"/>
<keyword evidence="8" id="KW-0233">DNA recombination</keyword>
<dbReference type="WBParaSite" id="PgR052_g006_t03">
    <property type="protein sequence ID" value="PgR052_g006_t03"/>
    <property type="gene ID" value="PgR052_g006"/>
</dbReference>
<sequence>MSTFSGRIRDCSWISIDHFGDENLFSMFFFLSHCHQDHMKGLADDSFYDRLSNQKCFLYCHPTTLILLEAFSQYKRILKYIKTEVVGETFHVTNSSGISAEIQPTNSSSSSAADVTFIDAKHCPGSIMILLEFDTGKRVLYTGDFRFVKDDWLSCKILRDPENSSTFKRIDELYFDSTFCRRGSEAIPSRKQSGVLFVRMVKEWLDARPDNKVLVWSSNYGQEFLLRALFDELNVKTHVTMQKFRVYCNIPEMASFVTSVASSTRVHACTARPDNGEECFEESGHTVIRSFPNSYRRRQRISTCALCRPDNDTVRIIKPSTIWFARRKEANVLGYVNANFCRLLYSSHSSFEELIDAFTLLRPVRAYPNVVDKRSTRKHEAKINAFFERLLSNERKSPFVNALSNSVSPIQSEAVKIPGEYTGVIHSSQLRRSTSCDIFSDCDEDNKEDTIAKNVSANCLIGRKRKASLMDDEDLRHPTHRENDKEVLDRKRKDEDVVDSLSDEVDRRSPNLVEERSTIEENNVSCSEDSVSLADTIPLSLSSDRDTDSPLSERRCDSPFGNDVEEDLNLHLELSEPFSSPQSSGPNAVRK</sequence>
<reference evidence="16 17" key="1">
    <citation type="submission" date="2022-11" db="UniProtKB">
        <authorList>
            <consortium name="WormBaseParasite"/>
        </authorList>
    </citation>
    <scope>IDENTIFICATION</scope>
</reference>
<evidence type="ECO:0000256" key="13">
    <source>
        <dbReference type="SAM" id="MobiDB-lite"/>
    </source>
</evidence>
<dbReference type="GO" id="GO:0006310">
    <property type="term" value="P:DNA recombination"/>
    <property type="evidence" value="ECO:0007669"/>
    <property type="project" value="UniProtKB-KW"/>
</dbReference>
<keyword evidence="3" id="KW-0540">Nuclease</keyword>
<dbReference type="SUPFAM" id="SSF56281">
    <property type="entry name" value="Metallo-hydrolase/oxidoreductase"/>
    <property type="match status" value="1"/>
</dbReference>
<keyword evidence="15" id="KW-1185">Reference proteome</keyword>
<dbReference type="Gene3D" id="3.60.15.10">
    <property type="entry name" value="Ribonuclease Z/Hydroxyacylglutathione hydrolase-like"/>
    <property type="match status" value="1"/>
</dbReference>
<keyword evidence="10" id="KW-0539">Nucleus</keyword>
<keyword evidence="5" id="KW-0227">DNA damage</keyword>
<evidence type="ECO:0000256" key="7">
    <source>
        <dbReference type="ARBA" id="ARBA00022839"/>
    </source>
</evidence>
<dbReference type="Pfam" id="PF07522">
    <property type="entry name" value="DRMBL"/>
    <property type="match status" value="1"/>
</dbReference>
<evidence type="ECO:0000256" key="8">
    <source>
        <dbReference type="ARBA" id="ARBA00023172"/>
    </source>
</evidence>
<dbReference type="AlphaFoldDB" id="A0A915BQ20"/>
<dbReference type="GO" id="GO:0004519">
    <property type="term" value="F:endonuclease activity"/>
    <property type="evidence" value="ECO:0007669"/>
    <property type="project" value="UniProtKB-KW"/>
</dbReference>
<evidence type="ECO:0000313" key="17">
    <source>
        <dbReference type="WBParaSite" id="PgR052_g006_t12"/>
    </source>
</evidence>
<evidence type="ECO:0000256" key="1">
    <source>
        <dbReference type="ARBA" id="ARBA00004123"/>
    </source>
</evidence>
<evidence type="ECO:0000259" key="14">
    <source>
        <dbReference type="Pfam" id="PF07522"/>
    </source>
</evidence>
<dbReference type="PANTHER" id="PTHR23240:SF8">
    <property type="entry name" value="PROTEIN ARTEMIS"/>
    <property type="match status" value="1"/>
</dbReference>
<keyword evidence="6" id="KW-0378">Hydrolase</keyword>
<feature type="compositionally biased region" description="Basic and acidic residues" evidence="13">
    <location>
        <begin position="474"/>
        <end position="495"/>
    </location>
</feature>
<keyword evidence="7" id="KW-0269">Exonuclease</keyword>
<dbReference type="GO" id="GO:0003684">
    <property type="term" value="F:damaged DNA binding"/>
    <property type="evidence" value="ECO:0007669"/>
    <property type="project" value="TreeGrafter"/>
</dbReference>
<evidence type="ECO:0000256" key="10">
    <source>
        <dbReference type="ARBA" id="ARBA00023242"/>
    </source>
</evidence>
<dbReference type="GO" id="GO:0000723">
    <property type="term" value="P:telomere maintenance"/>
    <property type="evidence" value="ECO:0007669"/>
    <property type="project" value="TreeGrafter"/>
</dbReference>
<evidence type="ECO:0000256" key="12">
    <source>
        <dbReference type="ARBA" id="ARBA00042677"/>
    </source>
</evidence>
<dbReference type="Proteomes" id="UP000887569">
    <property type="component" value="Unplaced"/>
</dbReference>
<protein>
    <recommendedName>
        <fullName evidence="11">Protein artemis</fullName>
    </recommendedName>
    <alternativeName>
        <fullName evidence="12">DNA cross-link repair 1C protein</fullName>
    </alternativeName>
</protein>
<feature type="compositionally biased region" description="Basic and acidic residues" evidence="13">
    <location>
        <begin position="504"/>
        <end position="519"/>
    </location>
</feature>
<dbReference type="GO" id="GO:0006303">
    <property type="term" value="P:double-strand break repair via nonhomologous end joining"/>
    <property type="evidence" value="ECO:0007669"/>
    <property type="project" value="TreeGrafter"/>
</dbReference>
<evidence type="ECO:0000313" key="15">
    <source>
        <dbReference type="Proteomes" id="UP000887569"/>
    </source>
</evidence>
<feature type="domain" description="DNA repair metallo-beta-lactamase" evidence="14">
    <location>
        <begin position="303"/>
        <end position="371"/>
    </location>
</feature>
<evidence type="ECO:0000256" key="5">
    <source>
        <dbReference type="ARBA" id="ARBA00022763"/>
    </source>
</evidence>
<dbReference type="InterPro" id="IPR011084">
    <property type="entry name" value="DRMBL"/>
</dbReference>